<evidence type="ECO:0000313" key="5">
    <source>
        <dbReference type="Proteomes" id="UP000398389"/>
    </source>
</evidence>
<dbReference type="FunFam" id="3.40.50.1820:FF:000073">
    <property type="entry name" value="esterase OVCA2 isoform X6"/>
    <property type="match status" value="1"/>
</dbReference>
<proteinExistence type="predicted"/>
<evidence type="ECO:0000256" key="2">
    <source>
        <dbReference type="SAM" id="MobiDB-lite"/>
    </source>
</evidence>
<reference evidence="4 5" key="1">
    <citation type="submission" date="2019-09" db="EMBL/GenBank/DDBJ databases">
        <authorList>
            <person name="Brejova B."/>
        </authorList>
    </citation>
    <scope>NUCLEOTIDE SEQUENCE [LARGE SCALE GENOMIC DNA]</scope>
</reference>
<dbReference type="GO" id="GO:0005737">
    <property type="term" value="C:cytoplasm"/>
    <property type="evidence" value="ECO:0007669"/>
    <property type="project" value="TreeGrafter"/>
</dbReference>
<dbReference type="OrthoDB" id="2094269at2759"/>
<dbReference type="InterPro" id="IPR050593">
    <property type="entry name" value="LovG"/>
</dbReference>
<dbReference type="RefSeq" id="XP_031854697.1">
    <property type="nucleotide sequence ID" value="XM_031998806.1"/>
</dbReference>
<dbReference type="SUPFAM" id="SSF53474">
    <property type="entry name" value="alpha/beta-Hydrolases"/>
    <property type="match status" value="1"/>
</dbReference>
<accession>A0A5E8BUX4</accession>
<feature type="region of interest" description="Disordered" evidence="2">
    <location>
        <begin position="230"/>
        <end position="260"/>
    </location>
</feature>
<dbReference type="GO" id="GO:0016787">
    <property type="term" value="F:hydrolase activity"/>
    <property type="evidence" value="ECO:0007669"/>
    <property type="project" value="UniProtKB-KW"/>
</dbReference>
<dbReference type="PANTHER" id="PTHR48070:SF6">
    <property type="entry name" value="ESTERASE OVCA2"/>
    <property type="match status" value="1"/>
</dbReference>
<feature type="compositionally biased region" description="Polar residues" evidence="2">
    <location>
        <begin position="230"/>
        <end position="241"/>
    </location>
</feature>
<keyword evidence="1" id="KW-0378">Hydrolase</keyword>
<evidence type="ECO:0000313" key="4">
    <source>
        <dbReference type="EMBL" id="VVT54469.1"/>
    </source>
</evidence>
<dbReference type="AlphaFoldDB" id="A0A5E8BUX4"/>
<dbReference type="InterPro" id="IPR029058">
    <property type="entry name" value="AB_hydrolase_fold"/>
</dbReference>
<feature type="domain" description="Serine hydrolase" evidence="3">
    <location>
        <begin position="2"/>
        <end position="220"/>
    </location>
</feature>
<dbReference type="Gene3D" id="3.40.50.1820">
    <property type="entry name" value="alpha/beta hydrolase"/>
    <property type="match status" value="1"/>
</dbReference>
<protein>
    <recommendedName>
        <fullName evidence="3">Serine hydrolase domain-containing protein</fullName>
    </recommendedName>
</protein>
<keyword evidence="5" id="KW-1185">Reference proteome</keyword>
<dbReference type="PANTHER" id="PTHR48070">
    <property type="entry name" value="ESTERASE OVCA2"/>
    <property type="match status" value="1"/>
</dbReference>
<dbReference type="Proteomes" id="UP000398389">
    <property type="component" value="Unassembled WGS sequence"/>
</dbReference>
<sequence length="260" mass="28213">MPKILCLHGFVQNGSVFAKKSSALRKALAKAGYETVYLTAPVKIDTADLPFEPTTLGGESGNDAAVDAFRSWWPANEQKDDYYTLDQAFACVKQSVQENGPYDGVLGFSQGAGFAGILCTVIHKLHELVPEQAGSEEYKQKNIPLKFGIFYSGFRVKPDALQHFYTPPISTPSLHILGALDTVVSEERSMALYNACSPESRTLLTHPGGHFVPNSKPMVASVVNFITTQPANDVPENTSEKTPAAAPSEDWSLFDKIGQA</sequence>
<organism evidence="4 5">
    <name type="scientific">Magnusiomyces paraingens</name>
    <dbReference type="NCBI Taxonomy" id="2606893"/>
    <lineage>
        <taxon>Eukaryota</taxon>
        <taxon>Fungi</taxon>
        <taxon>Dikarya</taxon>
        <taxon>Ascomycota</taxon>
        <taxon>Saccharomycotina</taxon>
        <taxon>Dipodascomycetes</taxon>
        <taxon>Dipodascales</taxon>
        <taxon>Dipodascaceae</taxon>
        <taxon>Magnusiomyces</taxon>
    </lineage>
</organism>
<dbReference type="GeneID" id="43582906"/>
<evidence type="ECO:0000259" key="3">
    <source>
        <dbReference type="Pfam" id="PF03959"/>
    </source>
</evidence>
<gene>
    <name evidence="4" type="ORF">SAPINGB_P004091</name>
</gene>
<evidence type="ECO:0000256" key="1">
    <source>
        <dbReference type="ARBA" id="ARBA00022801"/>
    </source>
</evidence>
<dbReference type="EMBL" id="CABVLU010000003">
    <property type="protein sequence ID" value="VVT54469.1"/>
    <property type="molecule type" value="Genomic_DNA"/>
</dbReference>
<dbReference type="Pfam" id="PF03959">
    <property type="entry name" value="FSH1"/>
    <property type="match status" value="1"/>
</dbReference>
<dbReference type="InterPro" id="IPR005645">
    <property type="entry name" value="FSH-like_dom"/>
</dbReference>
<name>A0A5E8BUX4_9ASCO</name>
<dbReference type="GO" id="GO:0005634">
    <property type="term" value="C:nucleus"/>
    <property type="evidence" value="ECO:0007669"/>
    <property type="project" value="TreeGrafter"/>
</dbReference>